<dbReference type="InParanoid" id="F0ZZI1"/>
<dbReference type="SUPFAM" id="SSF50729">
    <property type="entry name" value="PH domain-like"/>
    <property type="match status" value="1"/>
</dbReference>
<feature type="region of interest" description="Disordered" evidence="2">
    <location>
        <begin position="577"/>
        <end position="639"/>
    </location>
</feature>
<dbReference type="VEuPathDB" id="AmoebaDB:DICPUDRAFT_92938"/>
<dbReference type="AlphaFoldDB" id="F0ZZI1"/>
<dbReference type="InterPro" id="IPR011993">
    <property type="entry name" value="PH-like_dom_sf"/>
</dbReference>
<feature type="compositionally biased region" description="Low complexity" evidence="2">
    <location>
        <begin position="129"/>
        <end position="139"/>
    </location>
</feature>
<evidence type="ECO:0000256" key="2">
    <source>
        <dbReference type="SAM" id="MobiDB-lite"/>
    </source>
</evidence>
<dbReference type="eggNOG" id="KOG4424">
    <property type="taxonomic scope" value="Eukaryota"/>
</dbReference>
<feature type="coiled-coil region" evidence="1">
    <location>
        <begin position="53"/>
        <end position="90"/>
    </location>
</feature>
<feature type="compositionally biased region" description="Low complexity" evidence="2">
    <location>
        <begin position="598"/>
        <end position="637"/>
    </location>
</feature>
<dbReference type="PANTHER" id="PTHR45834:SF11">
    <property type="entry name" value="RHOGEF DOMAIN-CONTAINING PROTEIN GXCJ"/>
    <property type="match status" value="1"/>
</dbReference>
<dbReference type="InterPro" id="IPR053086">
    <property type="entry name" value="RhoGEF_domain"/>
</dbReference>
<dbReference type="OrthoDB" id="660555at2759"/>
<feature type="domain" description="DH" evidence="3">
    <location>
        <begin position="309"/>
        <end position="499"/>
    </location>
</feature>
<keyword evidence="1" id="KW-0175">Coiled coil</keyword>
<dbReference type="Proteomes" id="UP000001064">
    <property type="component" value="Unassembled WGS sequence"/>
</dbReference>
<dbReference type="Pfam" id="PF00621">
    <property type="entry name" value="RhoGEF"/>
    <property type="match status" value="1"/>
</dbReference>
<dbReference type="PROSITE" id="PS50096">
    <property type="entry name" value="IQ"/>
    <property type="match status" value="1"/>
</dbReference>
<organism evidence="4 5">
    <name type="scientific">Dictyostelium purpureum</name>
    <name type="common">Slime mold</name>
    <dbReference type="NCBI Taxonomy" id="5786"/>
    <lineage>
        <taxon>Eukaryota</taxon>
        <taxon>Amoebozoa</taxon>
        <taxon>Evosea</taxon>
        <taxon>Eumycetozoa</taxon>
        <taxon>Dictyostelia</taxon>
        <taxon>Dictyosteliales</taxon>
        <taxon>Dictyosteliaceae</taxon>
        <taxon>Dictyostelium</taxon>
    </lineage>
</organism>
<gene>
    <name evidence="4" type="ORF">DICPUDRAFT_92938</name>
</gene>
<dbReference type="SMART" id="SM00325">
    <property type="entry name" value="RhoGEF"/>
    <property type="match status" value="1"/>
</dbReference>
<dbReference type="OMA" id="FMGSFQK"/>
<dbReference type="GO" id="GO:0005085">
    <property type="term" value="F:guanyl-nucleotide exchange factor activity"/>
    <property type="evidence" value="ECO:0000318"/>
    <property type="project" value="GO_Central"/>
</dbReference>
<dbReference type="STRING" id="5786.F0ZZI1"/>
<dbReference type="EMBL" id="GL871312">
    <property type="protein sequence ID" value="EGC30652.1"/>
    <property type="molecule type" value="Genomic_DNA"/>
</dbReference>
<dbReference type="SUPFAM" id="SSF48065">
    <property type="entry name" value="DBL homology domain (DH-domain)"/>
    <property type="match status" value="1"/>
</dbReference>
<evidence type="ECO:0000256" key="1">
    <source>
        <dbReference type="SAM" id="Coils"/>
    </source>
</evidence>
<dbReference type="FunCoup" id="F0ZZI1">
    <property type="interactions" value="743"/>
</dbReference>
<feature type="compositionally biased region" description="Basic and acidic residues" evidence="2">
    <location>
        <begin position="222"/>
        <end position="235"/>
    </location>
</feature>
<dbReference type="GeneID" id="10508936"/>
<reference evidence="5" key="1">
    <citation type="journal article" date="2011" name="Genome Biol.">
        <title>Comparative genomics of the social amoebae Dictyostelium discoideum and Dictyostelium purpureum.</title>
        <authorList>
            <consortium name="US DOE Joint Genome Institute (JGI-PGF)"/>
            <person name="Sucgang R."/>
            <person name="Kuo A."/>
            <person name="Tian X."/>
            <person name="Salerno W."/>
            <person name="Parikh A."/>
            <person name="Feasley C.L."/>
            <person name="Dalin E."/>
            <person name="Tu H."/>
            <person name="Huang E."/>
            <person name="Barry K."/>
            <person name="Lindquist E."/>
            <person name="Shapiro H."/>
            <person name="Bruce D."/>
            <person name="Schmutz J."/>
            <person name="Salamov A."/>
            <person name="Fey P."/>
            <person name="Gaudet P."/>
            <person name="Anjard C."/>
            <person name="Babu M.M."/>
            <person name="Basu S."/>
            <person name="Bushmanova Y."/>
            <person name="van der Wel H."/>
            <person name="Katoh-Kurasawa M."/>
            <person name="Dinh C."/>
            <person name="Coutinho P.M."/>
            <person name="Saito T."/>
            <person name="Elias M."/>
            <person name="Schaap P."/>
            <person name="Kay R.R."/>
            <person name="Henrissat B."/>
            <person name="Eichinger L."/>
            <person name="Rivero F."/>
            <person name="Putnam N.H."/>
            <person name="West C.M."/>
            <person name="Loomis W.F."/>
            <person name="Chisholm R.L."/>
            <person name="Shaulsky G."/>
            <person name="Strassmann J.E."/>
            <person name="Queller D.C."/>
            <person name="Kuspa A."/>
            <person name="Grigoriev I.V."/>
        </authorList>
    </citation>
    <scope>NUCLEOTIDE SEQUENCE [LARGE SCALE GENOMIC DNA]</scope>
    <source>
        <strain evidence="5">QSDP1</strain>
    </source>
</reference>
<evidence type="ECO:0000313" key="4">
    <source>
        <dbReference type="EMBL" id="EGC30652.1"/>
    </source>
</evidence>
<dbReference type="CDD" id="cd00160">
    <property type="entry name" value="RhoGEF"/>
    <property type="match status" value="1"/>
</dbReference>
<feature type="compositionally biased region" description="Low complexity" evidence="2">
    <location>
        <begin position="577"/>
        <end position="590"/>
    </location>
</feature>
<dbReference type="InterPro" id="IPR001849">
    <property type="entry name" value="PH_domain"/>
</dbReference>
<dbReference type="InterPro" id="IPR000219">
    <property type="entry name" value="DH_dom"/>
</dbReference>
<dbReference type="InterPro" id="IPR035899">
    <property type="entry name" value="DBL_dom_sf"/>
</dbReference>
<dbReference type="RefSeq" id="XP_003292833.1">
    <property type="nucleotide sequence ID" value="XM_003292785.1"/>
</dbReference>
<protein>
    <recommendedName>
        <fullName evidence="3">DH domain-containing protein</fullName>
    </recommendedName>
</protein>
<evidence type="ECO:0000259" key="3">
    <source>
        <dbReference type="PROSITE" id="PS50010"/>
    </source>
</evidence>
<proteinExistence type="predicted"/>
<keyword evidence="5" id="KW-1185">Reference proteome</keyword>
<dbReference type="PANTHER" id="PTHR45834">
    <property type="entry name" value="RHO GUANINE NUCLEOTIDE EXCHANGE FACTOR 9-RELATED"/>
    <property type="match status" value="1"/>
</dbReference>
<sequence length="747" mass="83589">MSRVSCKQPTNKILARKTLHATTTHSSPIVSKNSHRHWCIVKVQSVIRRWLAVNRYKKMLLEFKKQKKQKKLEKEKLEKLEKEEQQASAVINYSGVCNGSDNNNNSGGTISDNDSSIDDNDLLNKSIQSSSSSSSSSSSYGDIVINNNNNNNSSNNLVEISVPCSSSPQSSSLSTASSLDDDIGKLSIDEKQSSSPEPEPQPESLTPPQQQDEKEEAELLAEEEKEKLEKLEEKTTNNSNSNNTSNTNNNNNNNNGTNKKIPLNSRSSSTISMSSSLSSSSLSSSVSDSSASLSSSISSSQEKSSPHYLRKRTLDEMLRVERGYVQDMTTLIDVFLKPFRDEENCFPKHHLYTLFCNIEDLRDHHQRFLDDMEKKFEPTNGKPADLNIGDLFLPFMGSFQKLYEIYINNYEKAFALTRYFKINPNFQEVQKLIYQKEKDPRCRHLDFNSFLVIPVQRLPRYIVLLKEIEKNTPTDIMDYNFIALSLVQLQDLTLYLNESKRKSSNSEKIEDIKNTVFAANPIIGHSKYVMEGQLSLLKGVVASTKKDLYIYLFKECILCTEVNPNYGVSNSSNLANSNSSSNLGNSNNNSPTNLTPKKNTFLTLSTSSKSSTSTTSPASISPNSTLTNSVASSVSSSGTPPIHNGNYQRIIFKTIFFSDVKTISLLKNFKDSFQVVTSKKVYTFVATSSDRERWVNSMNDCISNITPPPSPTMSRSNRFSVQLPSSLSPTLKKKNRNSVQLSNSQNS</sequence>
<feature type="compositionally biased region" description="Low complexity" evidence="2">
    <location>
        <begin position="102"/>
        <end position="114"/>
    </location>
</feature>
<feature type="compositionally biased region" description="Low complexity" evidence="2">
    <location>
        <begin position="236"/>
        <end position="303"/>
    </location>
</feature>
<name>F0ZZI1_DICPU</name>
<dbReference type="Gene3D" id="1.20.900.10">
    <property type="entry name" value="Dbl homology (DH) domain"/>
    <property type="match status" value="1"/>
</dbReference>
<feature type="compositionally biased region" description="Low complexity" evidence="2">
    <location>
        <begin position="146"/>
        <end position="178"/>
    </location>
</feature>
<dbReference type="SMART" id="SM00233">
    <property type="entry name" value="PH"/>
    <property type="match status" value="1"/>
</dbReference>
<dbReference type="Gene3D" id="2.30.29.30">
    <property type="entry name" value="Pleckstrin-homology domain (PH domain)/Phosphotyrosine-binding domain (PTB)"/>
    <property type="match status" value="1"/>
</dbReference>
<feature type="compositionally biased region" description="Polar residues" evidence="2">
    <location>
        <begin position="737"/>
        <end position="747"/>
    </location>
</feature>
<accession>F0ZZI1</accession>
<dbReference type="PROSITE" id="PS50010">
    <property type="entry name" value="DH_2"/>
    <property type="match status" value="1"/>
</dbReference>
<dbReference type="KEGG" id="dpp:DICPUDRAFT_92938"/>
<feature type="region of interest" description="Disordered" evidence="2">
    <location>
        <begin position="723"/>
        <end position="747"/>
    </location>
</feature>
<dbReference type="GO" id="GO:0005829">
    <property type="term" value="C:cytosol"/>
    <property type="evidence" value="ECO:0000318"/>
    <property type="project" value="GO_Central"/>
</dbReference>
<feature type="region of interest" description="Disordered" evidence="2">
    <location>
        <begin position="102"/>
        <end position="308"/>
    </location>
</feature>
<feature type="compositionally biased region" description="Basic and acidic residues" evidence="2">
    <location>
        <begin position="182"/>
        <end position="192"/>
    </location>
</feature>
<evidence type="ECO:0000313" key="5">
    <source>
        <dbReference type="Proteomes" id="UP000001064"/>
    </source>
</evidence>